<feature type="non-terminal residue" evidence="1">
    <location>
        <position position="1"/>
    </location>
</feature>
<evidence type="ECO:0000313" key="1">
    <source>
        <dbReference type="EMBL" id="SVB63746.1"/>
    </source>
</evidence>
<protein>
    <submittedName>
        <fullName evidence="1">Uncharacterized protein</fullName>
    </submittedName>
</protein>
<dbReference type="SUPFAM" id="SSF50692">
    <property type="entry name" value="ADC-like"/>
    <property type="match status" value="1"/>
</dbReference>
<dbReference type="InterPro" id="IPR009010">
    <property type="entry name" value="Asp_de-COase-like_dom_sf"/>
</dbReference>
<reference evidence="1" key="1">
    <citation type="submission" date="2018-05" db="EMBL/GenBank/DDBJ databases">
        <authorList>
            <person name="Lanie J.A."/>
            <person name="Ng W.-L."/>
            <person name="Kazmierczak K.M."/>
            <person name="Andrzejewski T.M."/>
            <person name="Davidsen T.M."/>
            <person name="Wayne K.J."/>
            <person name="Tettelin H."/>
            <person name="Glass J.I."/>
            <person name="Rusch D."/>
            <person name="Podicherti R."/>
            <person name="Tsui H.-C.T."/>
            <person name="Winkler M.E."/>
        </authorList>
    </citation>
    <scope>NUCLEOTIDE SEQUENCE</scope>
</reference>
<dbReference type="AlphaFoldDB" id="A0A382FKW2"/>
<accession>A0A382FKW2</accession>
<proteinExistence type="predicted"/>
<gene>
    <name evidence="1" type="ORF">METZ01_LOCUS216600</name>
</gene>
<organism evidence="1">
    <name type="scientific">marine metagenome</name>
    <dbReference type="NCBI Taxonomy" id="408172"/>
    <lineage>
        <taxon>unclassified sequences</taxon>
        <taxon>metagenomes</taxon>
        <taxon>ecological metagenomes</taxon>
    </lineage>
</organism>
<name>A0A382FKW2_9ZZZZ</name>
<dbReference type="EMBL" id="UINC01050599">
    <property type="protein sequence ID" value="SVB63746.1"/>
    <property type="molecule type" value="Genomic_DNA"/>
</dbReference>
<sequence length="28" mass="2986">VNILTGSGYDPITDTAELKVCPVRVDPL</sequence>